<gene>
    <name evidence="2" type="ORF">RGQ29_001035</name>
</gene>
<dbReference type="Pfam" id="PF03372">
    <property type="entry name" value="Exo_endo_phos"/>
    <property type="match status" value="1"/>
</dbReference>
<dbReference type="EMBL" id="JAXUIC010000001">
    <property type="protein sequence ID" value="KAK4607051.1"/>
    <property type="molecule type" value="Genomic_DNA"/>
</dbReference>
<dbReference type="PANTHER" id="PTHR33710">
    <property type="entry name" value="BNAC02G09200D PROTEIN"/>
    <property type="match status" value="1"/>
</dbReference>
<dbReference type="PROSITE" id="PS00726">
    <property type="entry name" value="AP_NUCLEASE_F1_1"/>
    <property type="match status" value="1"/>
</dbReference>
<feature type="domain" description="Endonuclease/exonuclease/phosphatase" evidence="1">
    <location>
        <begin position="6"/>
        <end position="209"/>
    </location>
</feature>
<dbReference type="GO" id="GO:0003677">
    <property type="term" value="F:DNA binding"/>
    <property type="evidence" value="ECO:0007669"/>
    <property type="project" value="InterPro"/>
</dbReference>
<keyword evidence="3" id="KW-1185">Reference proteome</keyword>
<proteinExistence type="predicted"/>
<protein>
    <recommendedName>
        <fullName evidence="1">Endonuclease/exonuclease/phosphatase domain-containing protein</fullName>
    </recommendedName>
</protein>
<organism evidence="2 3">
    <name type="scientific">Quercus rubra</name>
    <name type="common">Northern red oak</name>
    <name type="synonym">Quercus borealis</name>
    <dbReference type="NCBI Taxonomy" id="3512"/>
    <lineage>
        <taxon>Eukaryota</taxon>
        <taxon>Viridiplantae</taxon>
        <taxon>Streptophyta</taxon>
        <taxon>Embryophyta</taxon>
        <taxon>Tracheophyta</taxon>
        <taxon>Spermatophyta</taxon>
        <taxon>Magnoliopsida</taxon>
        <taxon>eudicotyledons</taxon>
        <taxon>Gunneridae</taxon>
        <taxon>Pentapetalae</taxon>
        <taxon>rosids</taxon>
        <taxon>fabids</taxon>
        <taxon>Fagales</taxon>
        <taxon>Fagaceae</taxon>
        <taxon>Quercus</taxon>
    </lineage>
</organism>
<dbReference type="PANTHER" id="PTHR33710:SF64">
    <property type="entry name" value="ENDONUCLEASE_EXONUCLEASE_PHOSPHATASE DOMAIN-CONTAINING PROTEIN"/>
    <property type="match status" value="1"/>
</dbReference>
<evidence type="ECO:0000313" key="3">
    <source>
        <dbReference type="Proteomes" id="UP001324115"/>
    </source>
</evidence>
<name>A0AAN7GCX5_QUERU</name>
<dbReference type="Proteomes" id="UP001324115">
    <property type="component" value="Unassembled WGS sequence"/>
</dbReference>
<dbReference type="InterPro" id="IPR036691">
    <property type="entry name" value="Endo/exonu/phosph_ase_sf"/>
</dbReference>
<evidence type="ECO:0000259" key="1">
    <source>
        <dbReference type="Pfam" id="PF03372"/>
    </source>
</evidence>
<dbReference type="GO" id="GO:0006281">
    <property type="term" value="P:DNA repair"/>
    <property type="evidence" value="ECO:0007669"/>
    <property type="project" value="InterPro"/>
</dbReference>
<dbReference type="GO" id="GO:0004519">
    <property type="term" value="F:endonuclease activity"/>
    <property type="evidence" value="ECO:0007669"/>
    <property type="project" value="InterPro"/>
</dbReference>
<dbReference type="Gene3D" id="3.60.10.10">
    <property type="entry name" value="Endonuclease/exonuclease/phosphatase"/>
    <property type="match status" value="1"/>
</dbReference>
<dbReference type="AlphaFoldDB" id="A0AAN7GCX5"/>
<dbReference type="InterPro" id="IPR005135">
    <property type="entry name" value="Endo/exonuclease/phosphatase"/>
</dbReference>
<comment type="caution">
    <text evidence="2">The sequence shown here is derived from an EMBL/GenBank/DDBJ whole genome shotgun (WGS) entry which is preliminary data.</text>
</comment>
<sequence length="524" mass="60707">MNLRIVSWNVRALNEQDKRLRVKNLIRKWKADIVCLQETKMELINRGTICSLWGDQHVDWLFLGSVDEAVGCFFVSCKFKNVADHFVWAFFGVYGPNSDRDRRFLWEELCGLRNWWDVPWCVGGDFNVVRFPSERSGIANFSSAMLWFSDFISEQSLIDLPLVGGNFTWSNSREVVASSKLDRFLLFADWEENFPSVCQCRLPRLMSDHFRILLEGGNFHGGKKPFRFENMWLKDEGFLGRVSSWWESYHFQGTPSFSLANKLKMLKLDLKRWNVEEFGNIGLRVQNLWKNLKVLEVLEEVRALTICRRQKSRALFLKEGDRNTKFFHRIANSHRRSNTIDRLMVVGELSTDQGIIEGCITQFFRQLYSEKVVHRPILDEVAFSSISEEDATWLDRPFDEDEVFGVVNEFKGDKAPGPDGFSMAFFQSCWSIVKSEVVHVFHVFHAHAVFEKSLNATFLALIPKKFDAVDIQDFRPISLVGGMYKIIAKVLANRMRRVANGLISESQNAFVKGHQILDSVLICF</sequence>
<dbReference type="InterPro" id="IPR020847">
    <property type="entry name" value="AP_endonuclease_F1_BS"/>
</dbReference>
<accession>A0AAN7GCX5</accession>
<evidence type="ECO:0000313" key="2">
    <source>
        <dbReference type="EMBL" id="KAK4607051.1"/>
    </source>
</evidence>
<reference evidence="2 3" key="1">
    <citation type="journal article" date="2023" name="G3 (Bethesda)">
        <title>A haplotype-resolved chromosome-scale genome for Quercus rubra L. provides insights into the genetics of adaptive traits for red oak species.</title>
        <authorList>
            <person name="Kapoor B."/>
            <person name="Jenkins J."/>
            <person name="Schmutz J."/>
            <person name="Zhebentyayeva T."/>
            <person name="Kuelheim C."/>
            <person name="Coggeshall M."/>
            <person name="Heim C."/>
            <person name="Lasky J.R."/>
            <person name="Leites L."/>
            <person name="Islam-Faridi N."/>
            <person name="Romero-Severson J."/>
            <person name="DeLeo V.L."/>
            <person name="Lucas S.M."/>
            <person name="Lazic D."/>
            <person name="Gailing O."/>
            <person name="Carlson J."/>
            <person name="Staton M."/>
        </authorList>
    </citation>
    <scope>NUCLEOTIDE SEQUENCE [LARGE SCALE GENOMIC DNA]</scope>
    <source>
        <strain evidence="2">Pseudo-F2</strain>
    </source>
</reference>
<dbReference type="SUPFAM" id="SSF56219">
    <property type="entry name" value="DNase I-like"/>
    <property type="match status" value="1"/>
</dbReference>